<dbReference type="Proteomes" id="UP000015105">
    <property type="component" value="Chromosome 5D"/>
</dbReference>
<name>A0A453LEZ4_AEGTS</name>
<sequence>FRGRKAFTTQNVMAAVDFDLRFTYVLAGWEGLAHDATVLADALTRERGLQVPPVLPS</sequence>
<accession>A0A453LEZ4</accession>
<dbReference type="Gramene" id="AET5Gv20739000.14">
    <property type="protein sequence ID" value="AET5Gv20739000.14"/>
    <property type="gene ID" value="AET5Gv20739000"/>
</dbReference>
<reference evidence="2" key="1">
    <citation type="journal article" date="2014" name="Science">
        <title>Ancient hybridizations among the ancestral genomes of bread wheat.</title>
        <authorList>
            <consortium name="International Wheat Genome Sequencing Consortium,"/>
            <person name="Marcussen T."/>
            <person name="Sandve S.R."/>
            <person name="Heier L."/>
            <person name="Spannagl M."/>
            <person name="Pfeifer M."/>
            <person name="Jakobsen K.S."/>
            <person name="Wulff B.B."/>
            <person name="Steuernagel B."/>
            <person name="Mayer K.F."/>
            <person name="Olsen O.A."/>
        </authorList>
    </citation>
    <scope>NUCLEOTIDE SEQUENCE [LARGE SCALE GENOMIC DNA]</scope>
    <source>
        <strain evidence="2">cv. AL8/78</strain>
    </source>
</reference>
<organism evidence="1 2">
    <name type="scientific">Aegilops tauschii subsp. strangulata</name>
    <name type="common">Goatgrass</name>
    <dbReference type="NCBI Taxonomy" id="200361"/>
    <lineage>
        <taxon>Eukaryota</taxon>
        <taxon>Viridiplantae</taxon>
        <taxon>Streptophyta</taxon>
        <taxon>Embryophyta</taxon>
        <taxon>Tracheophyta</taxon>
        <taxon>Spermatophyta</taxon>
        <taxon>Magnoliopsida</taxon>
        <taxon>Liliopsida</taxon>
        <taxon>Poales</taxon>
        <taxon>Poaceae</taxon>
        <taxon>BOP clade</taxon>
        <taxon>Pooideae</taxon>
        <taxon>Triticodae</taxon>
        <taxon>Triticeae</taxon>
        <taxon>Triticinae</taxon>
        <taxon>Aegilops</taxon>
    </lineage>
</organism>
<keyword evidence="2" id="KW-1185">Reference proteome</keyword>
<reference evidence="1" key="3">
    <citation type="journal article" date="2017" name="Nature">
        <title>Genome sequence of the progenitor of the wheat D genome Aegilops tauschii.</title>
        <authorList>
            <person name="Luo M.C."/>
            <person name="Gu Y.Q."/>
            <person name="Puiu D."/>
            <person name="Wang H."/>
            <person name="Twardziok S.O."/>
            <person name="Deal K.R."/>
            <person name="Huo N."/>
            <person name="Zhu T."/>
            <person name="Wang L."/>
            <person name="Wang Y."/>
            <person name="McGuire P.E."/>
            <person name="Liu S."/>
            <person name="Long H."/>
            <person name="Ramasamy R.K."/>
            <person name="Rodriguez J.C."/>
            <person name="Van S.L."/>
            <person name="Yuan L."/>
            <person name="Wang Z."/>
            <person name="Xia Z."/>
            <person name="Xiao L."/>
            <person name="Anderson O.D."/>
            <person name="Ouyang S."/>
            <person name="Liang Y."/>
            <person name="Zimin A.V."/>
            <person name="Pertea G."/>
            <person name="Qi P."/>
            <person name="Bennetzen J.L."/>
            <person name="Dai X."/>
            <person name="Dawson M.W."/>
            <person name="Muller H.G."/>
            <person name="Kugler K."/>
            <person name="Rivarola-Duarte L."/>
            <person name="Spannagl M."/>
            <person name="Mayer K.F.X."/>
            <person name="Lu F.H."/>
            <person name="Bevan M.W."/>
            <person name="Leroy P."/>
            <person name="Li P."/>
            <person name="You F.M."/>
            <person name="Sun Q."/>
            <person name="Liu Z."/>
            <person name="Lyons E."/>
            <person name="Wicker T."/>
            <person name="Salzberg S.L."/>
            <person name="Devos K.M."/>
            <person name="Dvorak J."/>
        </authorList>
    </citation>
    <scope>NUCLEOTIDE SEQUENCE [LARGE SCALE GENOMIC DNA]</scope>
    <source>
        <strain evidence="1">cv. AL8/78</strain>
    </source>
</reference>
<evidence type="ECO:0000313" key="1">
    <source>
        <dbReference type="EnsemblPlants" id="AET5Gv20739000.14"/>
    </source>
</evidence>
<protein>
    <recommendedName>
        <fullName evidence="3">DDE Tnp4 domain-containing protein</fullName>
    </recommendedName>
</protein>
<dbReference type="AlphaFoldDB" id="A0A453LEZ4"/>
<reference evidence="1" key="5">
    <citation type="journal article" date="2021" name="G3 (Bethesda)">
        <title>Aegilops tauschii genome assembly Aet v5.0 features greater sequence contiguity and improved annotation.</title>
        <authorList>
            <person name="Wang L."/>
            <person name="Zhu T."/>
            <person name="Rodriguez J.C."/>
            <person name="Deal K.R."/>
            <person name="Dubcovsky J."/>
            <person name="McGuire P.E."/>
            <person name="Lux T."/>
            <person name="Spannagl M."/>
            <person name="Mayer K.F.X."/>
            <person name="Baldrich P."/>
            <person name="Meyers B.C."/>
            <person name="Huo N."/>
            <person name="Gu Y.Q."/>
            <person name="Zhou H."/>
            <person name="Devos K.M."/>
            <person name="Bennetzen J.L."/>
            <person name="Unver T."/>
            <person name="Budak H."/>
            <person name="Gulick P.J."/>
            <person name="Galiba G."/>
            <person name="Kalapos B."/>
            <person name="Nelson D.R."/>
            <person name="Li P."/>
            <person name="You F.M."/>
            <person name="Luo M.C."/>
            <person name="Dvorak J."/>
        </authorList>
    </citation>
    <scope>NUCLEOTIDE SEQUENCE [LARGE SCALE GENOMIC DNA]</scope>
    <source>
        <strain evidence="1">cv. AL8/78</strain>
    </source>
</reference>
<evidence type="ECO:0000313" key="2">
    <source>
        <dbReference type="Proteomes" id="UP000015105"/>
    </source>
</evidence>
<reference evidence="2" key="2">
    <citation type="journal article" date="2017" name="Nat. Plants">
        <title>The Aegilops tauschii genome reveals multiple impacts of transposons.</title>
        <authorList>
            <person name="Zhao G."/>
            <person name="Zou C."/>
            <person name="Li K."/>
            <person name="Wang K."/>
            <person name="Li T."/>
            <person name="Gao L."/>
            <person name="Zhang X."/>
            <person name="Wang H."/>
            <person name="Yang Z."/>
            <person name="Liu X."/>
            <person name="Jiang W."/>
            <person name="Mao L."/>
            <person name="Kong X."/>
            <person name="Jiao Y."/>
            <person name="Jia J."/>
        </authorList>
    </citation>
    <scope>NUCLEOTIDE SEQUENCE [LARGE SCALE GENOMIC DNA]</scope>
    <source>
        <strain evidence="2">cv. AL8/78</strain>
    </source>
</reference>
<dbReference type="EnsemblPlants" id="AET5Gv20739000.14">
    <property type="protein sequence ID" value="AET5Gv20739000.14"/>
    <property type="gene ID" value="AET5Gv20739000"/>
</dbReference>
<evidence type="ECO:0008006" key="3">
    <source>
        <dbReference type="Google" id="ProtNLM"/>
    </source>
</evidence>
<reference evidence="1" key="4">
    <citation type="submission" date="2019-03" db="UniProtKB">
        <authorList>
            <consortium name="EnsemblPlants"/>
        </authorList>
    </citation>
    <scope>IDENTIFICATION</scope>
</reference>
<proteinExistence type="predicted"/>